<sequence length="68" mass="7826">MIYFVVAQSEEDGQWKLFGPWSYIEGADIEIAKLTDDPVYSQVELARVLTDEDNPDRGEWLAADRHKP</sequence>
<organism evidence="1">
    <name type="scientific">marine sediment metagenome</name>
    <dbReference type="NCBI Taxonomy" id="412755"/>
    <lineage>
        <taxon>unclassified sequences</taxon>
        <taxon>metagenomes</taxon>
        <taxon>ecological metagenomes</taxon>
    </lineage>
</organism>
<reference evidence="1" key="1">
    <citation type="journal article" date="2015" name="Nature">
        <title>Complex archaea that bridge the gap between prokaryotes and eukaryotes.</title>
        <authorList>
            <person name="Spang A."/>
            <person name="Saw J.H."/>
            <person name="Jorgensen S.L."/>
            <person name="Zaremba-Niedzwiedzka K."/>
            <person name="Martijn J."/>
            <person name="Lind A.E."/>
            <person name="van Eijk R."/>
            <person name="Schleper C."/>
            <person name="Guy L."/>
            <person name="Ettema T.J."/>
        </authorList>
    </citation>
    <scope>NUCLEOTIDE SEQUENCE</scope>
</reference>
<dbReference type="AlphaFoldDB" id="A0A0F9SPB0"/>
<comment type="caution">
    <text evidence="1">The sequence shown here is derived from an EMBL/GenBank/DDBJ whole genome shotgun (WGS) entry which is preliminary data.</text>
</comment>
<gene>
    <name evidence="1" type="ORF">LCGC14_0426480</name>
</gene>
<name>A0A0F9SPB0_9ZZZZ</name>
<accession>A0A0F9SPB0</accession>
<evidence type="ECO:0000313" key="1">
    <source>
        <dbReference type="EMBL" id="KKN70865.1"/>
    </source>
</evidence>
<proteinExistence type="predicted"/>
<dbReference type="EMBL" id="LAZR01000395">
    <property type="protein sequence ID" value="KKN70865.1"/>
    <property type="molecule type" value="Genomic_DNA"/>
</dbReference>
<protein>
    <submittedName>
        <fullName evidence="1">Uncharacterized protein</fullName>
    </submittedName>
</protein>